<dbReference type="EMBL" id="QRDH01000008">
    <property type="protein sequence ID" value="RDU39887.1"/>
    <property type="molecule type" value="Genomic_DNA"/>
</dbReference>
<accession>A0A3D8GZJ3</accession>
<reference evidence="2 3" key="1">
    <citation type="submission" date="2018-08" db="EMBL/GenBank/DDBJ databases">
        <title>Genome sequence of Marinobacter flavimaris KCTC 12185.</title>
        <authorList>
            <person name="Chun J."/>
            <person name="Kim B.-Y."/>
            <person name="Choi S.-B."/>
            <person name="Kwak M.-J."/>
        </authorList>
    </citation>
    <scope>NUCLEOTIDE SEQUENCE [LARGE SCALE GENOMIC DNA]</scope>
    <source>
        <strain evidence="2 3">KCTC 12185</strain>
    </source>
</reference>
<dbReference type="RefSeq" id="WP_008172098.1">
    <property type="nucleotide sequence ID" value="NZ_PSSW01000009.1"/>
</dbReference>
<keyword evidence="3" id="KW-1185">Reference proteome</keyword>
<comment type="caution">
    <text evidence="2">The sequence shown here is derived from an EMBL/GenBank/DDBJ whole genome shotgun (WGS) entry which is preliminary data.</text>
</comment>
<name>A0A3D8GZJ3_9GAMM</name>
<evidence type="ECO:0000313" key="2">
    <source>
        <dbReference type="EMBL" id="RDU39887.1"/>
    </source>
</evidence>
<dbReference type="AlphaFoldDB" id="A0A3D8GZJ3"/>
<evidence type="ECO:0000313" key="3">
    <source>
        <dbReference type="Proteomes" id="UP000256431"/>
    </source>
</evidence>
<evidence type="ECO:0000256" key="1">
    <source>
        <dbReference type="SAM" id="MobiDB-lite"/>
    </source>
</evidence>
<dbReference type="Proteomes" id="UP000256431">
    <property type="component" value="Unassembled WGS sequence"/>
</dbReference>
<organism evidence="2 3">
    <name type="scientific">Marinobacter flavimaris</name>
    <dbReference type="NCBI Taxonomy" id="262076"/>
    <lineage>
        <taxon>Bacteria</taxon>
        <taxon>Pseudomonadati</taxon>
        <taxon>Pseudomonadota</taxon>
        <taxon>Gammaproteobacteria</taxon>
        <taxon>Pseudomonadales</taxon>
        <taxon>Marinobacteraceae</taxon>
        <taxon>Marinobacter</taxon>
    </lineage>
</organism>
<sequence>MFKHLLKKKTLTKAVYDERWAWLVRADTDLAAVNTWDPDLRRNKRILVPIDVQAYVAKESNPEPLVSVTGGPGDPAPFAEGQVPENGVHLHWALPDALLRGGESAAGGELEMTELPNHWVVVRALFPVGIKRPMIRGWVIDAKTASIRPLGSFNGSNFGTSEQPTYEPLDGTVGGSPLWTASYHASANRFAFHDALEDLPELRKTAKDGFEKDAGTYTVAGWYTDMDKDPLAVVSKKDLLDVMADLGWYLDPEAEPPSNEPDLAVLERLLSKGEMKQPAEATPTSFVAKGRVESFTYADMTPEMGLPVDKASKLFIAQKSPTFMSLFHGMISGVPIGENMPVIDERPSSEALSVAAGFDTDDLVTALGADAIGDSVSQRRAAEMLAAAFTSDLMDRMGTQDGLRDIAEREHDDMFSSRPGKPLPAAKLDHLRVEDSASVNATSVGRKGRARMSKESTAERVSPLPRWRDKVVFSEEMQAPKAPPIELKSDAIRGALKDRRTVERPAPRLFMPQPPSLAIKGAKPSLRHHYDGLHDDNGRLRCRYPNEAVKGIKGVVKAKDLVPTLGSGAIPPEVLTIVREALVLNPYCSRWLANAATDKDEVRPKYQSRIEGEMLRLYSADGRYDGSGAYTLSGSLADPQAPGKETWQQFSFRETSLKKQITAELAVASYLEGLSPSPLGVTAWRQPWVPLWLEWRIELEGSTSLTDWQLDELDMVRKTDANDVQMIEIVGRSPLHRGLGTALQAGISRWIAAEQEREATGDTLTASQENTLNTLADFIKPQDLASASLDGVREQLLGLNYLGGFFSTPGADDRPEVIADPLTLFGGTISFKALRLVDAFGRVLDVPTTDIQTTTPLEIPDDTSAMKMPLRIQGGGRWLFRLVDPAYQGDPALAPEAFVNQLEPTLAVNPVAGFLLPDHIDESLEAFDKRGNPLGQISHHELTGAVRWEPAPGRPLPPGAGPMADLPPDATPVGNLVSGVIRTDVQHRKGELPTTESSLTGLLRAIDTTLWTVDTFSTLGSSSIAGLVGRPIAVVKATLRLDVPDDLDDVRVDSIETANTRKAAFEALRDQAFPVRLGDLQRSDDSLLGYFIDDNYDQFHLVDKSIGALARESGRRRGQLGLLGKVHVPDVQPLDHPYLVDEDLFYVRPGTCHTLTLLMLPAGKVHLTSGVLPRKSLALNDAWINDGLKRVIPSVRVGPVLVDPEEIRLPKVNLLGEKQQFTRRTGPLTWRDDPIVAATQSALLPRTPHEFQEGWIRIIEEDQS</sequence>
<gene>
    <name evidence="2" type="ORF">DXI23_16030</name>
</gene>
<feature type="region of interest" description="Disordered" evidence="1">
    <location>
        <begin position="438"/>
        <end position="461"/>
    </location>
</feature>
<proteinExistence type="predicted"/>
<protein>
    <submittedName>
        <fullName evidence="2">Uncharacterized protein</fullName>
    </submittedName>
</protein>